<dbReference type="RefSeq" id="WP_316704594.1">
    <property type="nucleotide sequence ID" value="NZ_CP136338.1"/>
</dbReference>
<dbReference type="InterPro" id="IPR014017">
    <property type="entry name" value="DNA_helicase_UvrD-like_C"/>
</dbReference>
<evidence type="ECO:0000256" key="4">
    <source>
        <dbReference type="ARBA" id="ARBA00022840"/>
    </source>
</evidence>
<comment type="catalytic activity">
    <reaction evidence="8">
        <text>ATP + H2O = ADP + phosphate + H(+)</text>
        <dbReference type="Rhea" id="RHEA:13065"/>
        <dbReference type="ChEBI" id="CHEBI:15377"/>
        <dbReference type="ChEBI" id="CHEBI:15378"/>
        <dbReference type="ChEBI" id="CHEBI:30616"/>
        <dbReference type="ChEBI" id="CHEBI:43474"/>
        <dbReference type="ChEBI" id="CHEBI:456216"/>
        <dbReference type="EC" id="5.6.2.4"/>
    </reaction>
</comment>
<dbReference type="SUPFAM" id="SSF52540">
    <property type="entry name" value="P-loop containing nucleoside triphosphate hydrolases"/>
    <property type="match status" value="1"/>
</dbReference>
<dbReference type="Gene3D" id="3.40.50.300">
    <property type="entry name" value="P-loop containing nucleotide triphosphate hydrolases"/>
    <property type="match status" value="3"/>
</dbReference>
<dbReference type="Proteomes" id="UP001303946">
    <property type="component" value="Plasmid unnamed2"/>
</dbReference>
<keyword evidence="5" id="KW-0413">Isomerase</keyword>
<dbReference type="CDD" id="cd18807">
    <property type="entry name" value="SF1_C_UvrD"/>
    <property type="match status" value="1"/>
</dbReference>
<geneLocation type="plasmid" evidence="12 13">
    <name>unnamed2</name>
</geneLocation>
<dbReference type="InterPro" id="IPR013498">
    <property type="entry name" value="Topo_IA_Znf"/>
</dbReference>
<proteinExistence type="predicted"/>
<comment type="catalytic activity">
    <reaction evidence="6">
        <text>Couples ATP hydrolysis with the unwinding of duplex DNA by translocating in the 3'-5' direction.</text>
        <dbReference type="EC" id="5.6.2.4"/>
    </reaction>
</comment>
<evidence type="ECO:0000256" key="6">
    <source>
        <dbReference type="ARBA" id="ARBA00034617"/>
    </source>
</evidence>
<evidence type="ECO:0000256" key="9">
    <source>
        <dbReference type="PROSITE-ProRule" id="PRU00560"/>
    </source>
</evidence>
<dbReference type="EC" id="5.6.2.4" evidence="7"/>
<feature type="domain" description="UvrD-like helicase ATP-binding" evidence="11">
    <location>
        <begin position="27"/>
        <end position="491"/>
    </location>
</feature>
<dbReference type="PANTHER" id="PTHR11070:SF63">
    <property type="entry name" value="DNA HELICASE IV"/>
    <property type="match status" value="1"/>
</dbReference>
<evidence type="ECO:0000256" key="5">
    <source>
        <dbReference type="ARBA" id="ARBA00023235"/>
    </source>
</evidence>
<dbReference type="Pfam" id="PF00580">
    <property type="entry name" value="UvrD-helicase"/>
    <property type="match status" value="1"/>
</dbReference>
<organism evidence="12 13">
    <name type="scientific">Piscinibacter gummiphilus</name>
    <dbReference type="NCBI Taxonomy" id="946333"/>
    <lineage>
        <taxon>Bacteria</taxon>
        <taxon>Pseudomonadati</taxon>
        <taxon>Pseudomonadota</taxon>
        <taxon>Betaproteobacteria</taxon>
        <taxon>Burkholderiales</taxon>
        <taxon>Sphaerotilaceae</taxon>
        <taxon>Piscinibacter</taxon>
    </lineage>
</organism>
<dbReference type="PROSITE" id="PS51198">
    <property type="entry name" value="UVRD_HELICASE_ATP_BIND"/>
    <property type="match status" value="1"/>
</dbReference>
<keyword evidence="2 9" id="KW-0378">Hydrolase</keyword>
<feature type="region of interest" description="Disordered" evidence="10">
    <location>
        <begin position="719"/>
        <end position="740"/>
    </location>
</feature>
<evidence type="ECO:0000256" key="1">
    <source>
        <dbReference type="ARBA" id="ARBA00022741"/>
    </source>
</evidence>
<evidence type="ECO:0000256" key="7">
    <source>
        <dbReference type="ARBA" id="ARBA00034808"/>
    </source>
</evidence>
<evidence type="ECO:0000313" key="13">
    <source>
        <dbReference type="Proteomes" id="UP001303946"/>
    </source>
</evidence>
<keyword evidence="13" id="KW-1185">Reference proteome</keyword>
<dbReference type="InterPro" id="IPR000212">
    <property type="entry name" value="DNA_helicase_UvrD/REP"/>
</dbReference>
<dbReference type="SUPFAM" id="SSF57783">
    <property type="entry name" value="Zinc beta-ribbon"/>
    <property type="match status" value="1"/>
</dbReference>
<gene>
    <name evidence="12" type="ORF">RXV79_28020</name>
</gene>
<dbReference type="Pfam" id="PF13361">
    <property type="entry name" value="UvrD_C"/>
    <property type="match status" value="1"/>
</dbReference>
<dbReference type="InterPro" id="IPR027417">
    <property type="entry name" value="P-loop_NTPase"/>
</dbReference>
<evidence type="ECO:0000256" key="3">
    <source>
        <dbReference type="ARBA" id="ARBA00022806"/>
    </source>
</evidence>
<feature type="compositionally biased region" description="Basic and acidic residues" evidence="10">
    <location>
        <begin position="729"/>
        <end position="740"/>
    </location>
</feature>
<evidence type="ECO:0000259" key="11">
    <source>
        <dbReference type="PROSITE" id="PS51198"/>
    </source>
</evidence>
<sequence>MADAINQRQMRQELVESRAFFDSVEKSPLTQEQAEAVICFDSRVLLVASAGSGKTSTMVAKAGYALKRNYFSPDEMLLLAFNNDAAVEMRERIKARLKPLGLPAERVAAKTFHAFGLEVIGNSTGRRPSVATWVQTGQEQEALLEMVDELKSVDPVFRTQWDLFRLIFGQDLPRFGSEASNPDAWDKQASRDGFRTLNNEVVRSRGELVIANWLFYNGVRYLYEAPYRVDTADASHRQYQPDFYLPDADAYLEHWALDANGEPPSEFVGYKEGMTWKKQLHALHGTRLLETTMADLWSGRAFIYLEHELRRLGVTLDANPDRPIPGRQPVESPRLVGTIRSFLTHAKSNRLSIRELHQRLNAGTAGHFKYRHALFLSIFEKLWARWEERLRAHKAIDFEDMLNLASEFIEQGRWDSPYKLVMVDEFQDVSHARARILSALTSKPYTHLFAVGDDWQSINRFAGADLSVMTGFESMFGKAVTMTLATTFRCPQALCDISSHFVQKNPRQLRKNVKSPKPNVVDPVRIVRARDESEMRSAIEAVVDKIACEQSDGTKASVLVLGRYGRDAANLPSRFDADRVEVKFHTVHSSKGLERDHVIVPRMSSETLGFPSQVVDDPVLQLAMPGGDSYVFAEERRLFYVALTRARQTVTLVTIARKESAFITELIRDHRIRVQDVDGMESDSDLCPTCGIGFVIPKTGRYGRFFGCSNHPRCKYSRNAETNSGRLPDGAERTTRFSGR</sequence>
<dbReference type="Pfam" id="PF01396">
    <property type="entry name" value="Zn_ribbon_Top1"/>
    <property type="match status" value="1"/>
</dbReference>
<feature type="binding site" evidence="9">
    <location>
        <begin position="48"/>
        <end position="55"/>
    </location>
    <ligand>
        <name>ATP</name>
        <dbReference type="ChEBI" id="CHEBI:30616"/>
    </ligand>
</feature>
<protein>
    <recommendedName>
        <fullName evidence="7">DNA 3'-5' helicase</fullName>
        <ecNumber evidence="7">5.6.2.4</ecNumber>
    </recommendedName>
</protein>
<dbReference type="InterPro" id="IPR014016">
    <property type="entry name" value="UvrD-like_ATP-bd"/>
</dbReference>
<keyword evidence="1 9" id="KW-0547">Nucleotide-binding</keyword>
<keyword evidence="4 9" id="KW-0067">ATP-binding</keyword>
<reference evidence="12 13" key="1">
    <citation type="submission" date="2023-10" db="EMBL/GenBank/DDBJ databases">
        <title>Bacteria for the degradation of biodegradable plastic PBAT(Polybutylene adipate terephthalate).</title>
        <authorList>
            <person name="Weon H.-Y."/>
            <person name="Yeon J."/>
        </authorList>
    </citation>
    <scope>NUCLEOTIDE SEQUENCE [LARGE SCALE GENOMIC DNA]</scope>
    <source>
        <strain evidence="12 13">SBD 7-3</strain>
        <plasmid evidence="12 13">unnamed2</plasmid>
    </source>
</reference>
<dbReference type="PANTHER" id="PTHR11070">
    <property type="entry name" value="UVRD / RECB / PCRA DNA HELICASE FAMILY MEMBER"/>
    <property type="match status" value="1"/>
</dbReference>
<evidence type="ECO:0000256" key="10">
    <source>
        <dbReference type="SAM" id="MobiDB-lite"/>
    </source>
</evidence>
<evidence type="ECO:0000313" key="12">
    <source>
        <dbReference type="EMBL" id="WOB11331.1"/>
    </source>
</evidence>
<keyword evidence="12" id="KW-0614">Plasmid</keyword>
<evidence type="ECO:0000256" key="8">
    <source>
        <dbReference type="ARBA" id="ARBA00048988"/>
    </source>
</evidence>
<dbReference type="Gene3D" id="3.40.91.30">
    <property type="match status" value="1"/>
</dbReference>
<dbReference type="Gene3D" id="3.30.65.10">
    <property type="entry name" value="Bacterial Topoisomerase I, domain 1"/>
    <property type="match status" value="1"/>
</dbReference>
<name>A0ABZ0D3G2_9BURK</name>
<evidence type="ECO:0000256" key="2">
    <source>
        <dbReference type="ARBA" id="ARBA00022801"/>
    </source>
</evidence>
<dbReference type="EMBL" id="CP136338">
    <property type="protein sequence ID" value="WOB11331.1"/>
    <property type="molecule type" value="Genomic_DNA"/>
</dbReference>
<keyword evidence="3 9" id="KW-0347">Helicase</keyword>
<accession>A0ABZ0D3G2</accession>